<dbReference type="Pfam" id="PF24494">
    <property type="entry name" value="DUF7587"/>
    <property type="match status" value="1"/>
</dbReference>
<evidence type="ECO:0000313" key="2">
    <source>
        <dbReference type="EMBL" id="QUC23925.1"/>
    </source>
</evidence>
<feature type="domain" description="DUF7587" evidence="1">
    <location>
        <begin position="5"/>
        <end position="79"/>
    </location>
</feature>
<dbReference type="KEGG" id="uvi:66068943"/>
<evidence type="ECO:0000259" key="1">
    <source>
        <dbReference type="Pfam" id="PF24494"/>
    </source>
</evidence>
<dbReference type="Proteomes" id="UP000027002">
    <property type="component" value="Chromosome 7"/>
</dbReference>
<name>A0A8E5HYW2_USTVR</name>
<evidence type="ECO:0000313" key="3">
    <source>
        <dbReference type="Proteomes" id="UP000027002"/>
    </source>
</evidence>
<organism evidence="2 3">
    <name type="scientific">Ustilaginoidea virens</name>
    <name type="common">Rice false smut fungus</name>
    <name type="synonym">Villosiclava virens</name>
    <dbReference type="NCBI Taxonomy" id="1159556"/>
    <lineage>
        <taxon>Eukaryota</taxon>
        <taxon>Fungi</taxon>
        <taxon>Dikarya</taxon>
        <taxon>Ascomycota</taxon>
        <taxon>Pezizomycotina</taxon>
        <taxon>Sordariomycetes</taxon>
        <taxon>Hypocreomycetidae</taxon>
        <taxon>Hypocreales</taxon>
        <taxon>Clavicipitaceae</taxon>
        <taxon>Ustilaginoidea</taxon>
    </lineage>
</organism>
<proteinExistence type="predicted"/>
<dbReference type="OrthoDB" id="5429427at2759"/>
<sequence>MTIRFYRVQSDESFTHWDSDGFTAMGRYWMDYCHWINRGKIECHLNWKDRSIEPTPFISIFDNLRDAEQRAELMRAGNNGVFIAEVVLPDPQQSTLEIDFSDRRVDLPALLHVDDKGTTTFLSTTDIIMWVHDSFTATYALPFRRRTFMGAVRLSFKATIPDTLKKMSRDLDVDVDLVLRLSFLHAVFDMTENCP</sequence>
<dbReference type="AlphaFoldDB" id="A0A8E5HYW2"/>
<dbReference type="InterPro" id="IPR056009">
    <property type="entry name" value="DUF7587"/>
</dbReference>
<keyword evidence="3" id="KW-1185">Reference proteome</keyword>
<accession>A0A8E5HYW2</accession>
<protein>
    <recommendedName>
        <fullName evidence="1">DUF7587 domain-containing protein</fullName>
    </recommendedName>
</protein>
<dbReference type="RefSeq" id="XP_043001598.1">
    <property type="nucleotide sequence ID" value="XM_043145663.1"/>
</dbReference>
<reference evidence="2" key="1">
    <citation type="submission" date="2020-03" db="EMBL/GenBank/DDBJ databases">
        <title>A mixture of massive structural variations and highly conserved coding sequences in Ustilaginoidea virens genome.</title>
        <authorList>
            <person name="Zhang K."/>
            <person name="Zhao Z."/>
            <person name="Zhang Z."/>
            <person name="Li Y."/>
            <person name="Hsiang T."/>
            <person name="Sun W."/>
        </authorList>
    </citation>
    <scope>NUCLEOTIDE SEQUENCE</scope>
    <source>
        <strain evidence="2">UV-8b</strain>
    </source>
</reference>
<dbReference type="GeneID" id="66068943"/>
<dbReference type="EMBL" id="CP072759">
    <property type="protein sequence ID" value="QUC23925.1"/>
    <property type="molecule type" value="Genomic_DNA"/>
</dbReference>
<gene>
    <name evidence="2" type="ORF">UV8b_08166</name>
</gene>